<evidence type="ECO:0000256" key="1">
    <source>
        <dbReference type="ARBA" id="ARBA00004651"/>
    </source>
</evidence>
<comment type="caution">
    <text evidence="10">The sequence shown here is derived from an EMBL/GenBank/DDBJ whole genome shotgun (WGS) entry which is preliminary data.</text>
</comment>
<protein>
    <recommendedName>
        <fullName evidence="12">Ionotropic glutamate receptor C-terminal domain-containing protein</fullName>
    </recommendedName>
</protein>
<keyword evidence="9" id="KW-0732">Signal</keyword>
<dbReference type="Gene3D" id="3.40.190.10">
    <property type="entry name" value="Periplasmic binding protein-like II"/>
    <property type="match status" value="1"/>
</dbReference>
<keyword evidence="11" id="KW-1185">Reference proteome</keyword>
<evidence type="ECO:0000256" key="4">
    <source>
        <dbReference type="ARBA" id="ARBA00022989"/>
    </source>
</evidence>
<evidence type="ECO:0000313" key="11">
    <source>
        <dbReference type="Proteomes" id="UP000502823"/>
    </source>
</evidence>
<keyword evidence="5 8" id="KW-0472">Membrane</keyword>
<reference evidence="11" key="1">
    <citation type="submission" date="2020-01" db="EMBL/GenBank/DDBJ databases">
        <title>Draft genome sequence of the Termite Coptotermes fromosanus.</title>
        <authorList>
            <person name="Itakura S."/>
            <person name="Yosikawa Y."/>
            <person name="Umezawa K."/>
        </authorList>
    </citation>
    <scope>NUCLEOTIDE SEQUENCE [LARGE SCALE GENOMIC DNA]</scope>
</reference>
<feature type="transmembrane region" description="Helical" evidence="8">
    <location>
        <begin position="430"/>
        <end position="448"/>
    </location>
</feature>
<evidence type="ECO:0000256" key="5">
    <source>
        <dbReference type="ARBA" id="ARBA00023136"/>
    </source>
</evidence>
<organism evidence="10 11">
    <name type="scientific">Coptotermes formosanus</name>
    <name type="common">Formosan subterranean termite</name>
    <dbReference type="NCBI Taxonomy" id="36987"/>
    <lineage>
        <taxon>Eukaryota</taxon>
        <taxon>Metazoa</taxon>
        <taxon>Ecdysozoa</taxon>
        <taxon>Arthropoda</taxon>
        <taxon>Hexapoda</taxon>
        <taxon>Insecta</taxon>
        <taxon>Pterygota</taxon>
        <taxon>Neoptera</taxon>
        <taxon>Polyneoptera</taxon>
        <taxon>Dictyoptera</taxon>
        <taxon>Blattodea</taxon>
        <taxon>Blattoidea</taxon>
        <taxon>Termitoidae</taxon>
        <taxon>Rhinotermitidae</taxon>
        <taxon>Coptotermes</taxon>
    </lineage>
</organism>
<evidence type="ECO:0008006" key="12">
    <source>
        <dbReference type="Google" id="ProtNLM"/>
    </source>
</evidence>
<comment type="subcellular location">
    <subcellularLocation>
        <location evidence="1">Cell membrane</location>
        <topology evidence="1">Multi-pass membrane protein</topology>
    </subcellularLocation>
</comment>
<dbReference type="InParanoid" id="A0A6L2Q346"/>
<dbReference type="FunCoup" id="A0A6L2Q346">
    <property type="interactions" value="11"/>
</dbReference>
<keyword evidence="7" id="KW-0325">Glycoprotein</keyword>
<dbReference type="PANTHER" id="PTHR42643">
    <property type="entry name" value="IONOTROPIC RECEPTOR 20A-RELATED"/>
    <property type="match status" value="1"/>
</dbReference>
<name>A0A6L2Q346_COPFO</name>
<dbReference type="EMBL" id="BLKM01000897">
    <property type="protein sequence ID" value="GFG39323.1"/>
    <property type="molecule type" value="Genomic_DNA"/>
</dbReference>
<evidence type="ECO:0000256" key="9">
    <source>
        <dbReference type="SAM" id="SignalP"/>
    </source>
</evidence>
<proteinExistence type="predicted"/>
<feature type="chain" id="PRO_5027054636" description="Ionotropic glutamate receptor C-terminal domain-containing protein" evidence="9">
    <location>
        <begin position="16"/>
        <end position="683"/>
    </location>
</feature>
<dbReference type="OrthoDB" id="6506757at2759"/>
<dbReference type="PANTHER" id="PTHR42643:SF24">
    <property type="entry name" value="IONOTROPIC RECEPTOR 60A"/>
    <property type="match status" value="1"/>
</dbReference>
<evidence type="ECO:0000256" key="8">
    <source>
        <dbReference type="SAM" id="Phobius"/>
    </source>
</evidence>
<evidence type="ECO:0000313" key="10">
    <source>
        <dbReference type="EMBL" id="GFG39323.1"/>
    </source>
</evidence>
<evidence type="ECO:0000256" key="2">
    <source>
        <dbReference type="ARBA" id="ARBA00022475"/>
    </source>
</evidence>
<keyword evidence="4 8" id="KW-1133">Transmembrane helix</keyword>
<dbReference type="SUPFAM" id="SSF53850">
    <property type="entry name" value="Periplasmic binding protein-like II"/>
    <property type="match status" value="1"/>
</dbReference>
<accession>A0A6L2Q346</accession>
<dbReference type="GO" id="GO:0005886">
    <property type="term" value="C:plasma membrane"/>
    <property type="evidence" value="ECO:0007669"/>
    <property type="project" value="UniProtKB-SubCell"/>
</dbReference>
<dbReference type="AlphaFoldDB" id="A0A6L2Q346"/>
<feature type="signal peptide" evidence="9">
    <location>
        <begin position="1"/>
        <end position="15"/>
    </location>
</feature>
<keyword evidence="2" id="KW-1003">Cell membrane</keyword>
<feature type="transmembrane region" description="Helical" evidence="8">
    <location>
        <begin position="391"/>
        <end position="409"/>
    </location>
</feature>
<dbReference type="Proteomes" id="UP000502823">
    <property type="component" value="Unassembled WGS sequence"/>
</dbReference>
<feature type="transmembrane region" description="Helical" evidence="8">
    <location>
        <begin position="454"/>
        <end position="479"/>
    </location>
</feature>
<gene>
    <name evidence="10" type="ORF">Cfor_05828</name>
</gene>
<evidence type="ECO:0000256" key="3">
    <source>
        <dbReference type="ARBA" id="ARBA00022692"/>
    </source>
</evidence>
<keyword evidence="3 8" id="KW-0812">Transmembrane</keyword>
<dbReference type="InterPro" id="IPR052192">
    <property type="entry name" value="Insect_Ionotropic_Sensory_Rcpt"/>
</dbReference>
<evidence type="ECO:0000256" key="7">
    <source>
        <dbReference type="ARBA" id="ARBA00023180"/>
    </source>
</evidence>
<sequence>MFLVSLLSSCVLVNADFLSVEERHLVTCLRNISVRHFNPKFTVVISLSRYTHSRSDYRSFISTNNTEFATEDVLAEEIHNVQMWPIITSSLLGISDKKSTRKPVYDKYQSYVIMAYGRGADDVLERIKGQIQTLSYDPSWNPRARFIVAPITKQDAQSTTRWAQKIISSLWQWKIINVVALIRVPQPLAKNVTSTSHPVPVFELYTWFPYDSPDQCSTVQDVVLLDRWNTEGQGSFIMNANLFPIKIKNNLHTCPIIATTFPLSIAIGNATEINIEKGTDTRITYTEGWELKFLKIIVEGLNSSILYIRPPPNNEKWGDLLDNGSSTGLTGDLVHNRADIGFAAWPLHPRTLKALDATKTYFRDEWIWWVPCAKKIPRWKSISMVFSTGTWTAGIFSVVFSLLVMVFLAKGEQRTGILQERQVYKRLPSCLSSVWAVLLGVSVFAMPRTSSVRVFFASWVCYCLAITTVFDTFLITYLIDPGLQHQINSFEEIIASGNEFGYHTSIGAIVGESDNIIMKQGIVCDNYDIPPCVDWVAYHNNFSLLSSMTFMDYMLTRWYLDENGKPLICQASDTFYGANYVTYMQKGSPLLNHFNRVITHHIEDGILGHILKQGMDLQRIQAAARARDVPSGEYHSLSLGHLQGAFLIYIGGLTLSCTAFAGELLHRQFSIRKDKQATARHST</sequence>
<keyword evidence="6" id="KW-0675">Receptor</keyword>
<evidence type="ECO:0000256" key="6">
    <source>
        <dbReference type="ARBA" id="ARBA00023170"/>
    </source>
</evidence>
<dbReference type="Gene3D" id="1.10.287.70">
    <property type="match status" value="1"/>
</dbReference>